<dbReference type="EMBL" id="CAUM01000162">
    <property type="protein sequence ID" value="CCV09215.1"/>
    <property type="molecule type" value="Genomic_DNA"/>
</dbReference>
<dbReference type="NCBIfam" id="NF033545">
    <property type="entry name" value="transpos_IS630"/>
    <property type="match status" value="1"/>
</dbReference>
<reference evidence="2 3" key="1">
    <citation type="submission" date="2013-02" db="EMBL/GenBank/DDBJ databases">
        <authorList>
            <person name="Genoscope - CEA"/>
        </authorList>
    </citation>
    <scope>NUCLEOTIDE SEQUENCE [LARGE SCALE GENOMIC DNA]</scope>
    <source>
        <strain evidence="2 3">STM 2683</strain>
    </source>
</reference>
<dbReference type="STRING" id="1297569.MESS2_900005"/>
<dbReference type="GO" id="GO:0003676">
    <property type="term" value="F:nucleic acid binding"/>
    <property type="evidence" value="ECO:0007669"/>
    <property type="project" value="InterPro"/>
</dbReference>
<accession>M5EZ28</accession>
<evidence type="ECO:0000313" key="3">
    <source>
        <dbReference type="Proteomes" id="UP000012062"/>
    </source>
</evidence>
<sequence length="313" mass="34371">MGRALSVDLRLRVLKASDEGMSARQTAARFGVGVSSAIRWIARAKIGELGPRPQGRRRASSLDAHEAFIAGLIGERKDITLNEMVERLVAEQSVRISRSALSAWLRGHGWTFKKSPRTHWSRIARRPEAAPRVVRRPARSRSTKLVFIDETGLSTKMARLRGRAPRGERCRAGVPHGHWKTTTFTAALRLTGMTAPFVYDGAMNGNVFLAYVEQVLVPTLSEGDVVVMDNLPAHKAAGVRDAIEAAARACSTWPPYSPDFNPIENAFAKLKALLRAKAERTIKALWDAVGAVVDLFTPAECANYFKAAGYEPD</sequence>
<organism evidence="2 3">
    <name type="scientific">Mesorhizobium metallidurans STM 2683</name>
    <dbReference type="NCBI Taxonomy" id="1297569"/>
    <lineage>
        <taxon>Bacteria</taxon>
        <taxon>Pseudomonadati</taxon>
        <taxon>Pseudomonadota</taxon>
        <taxon>Alphaproteobacteria</taxon>
        <taxon>Hyphomicrobiales</taxon>
        <taxon>Phyllobacteriaceae</taxon>
        <taxon>Mesorhizobium</taxon>
    </lineage>
</organism>
<dbReference type="Gene3D" id="3.30.420.10">
    <property type="entry name" value="Ribonuclease H-like superfamily/Ribonuclease H"/>
    <property type="match status" value="1"/>
</dbReference>
<dbReference type="InterPro" id="IPR009057">
    <property type="entry name" value="Homeodomain-like_sf"/>
</dbReference>
<comment type="caution">
    <text evidence="2">The sequence shown here is derived from an EMBL/GenBank/DDBJ whole genome shotgun (WGS) entry which is preliminary data.</text>
</comment>
<dbReference type="PANTHER" id="PTHR46564:SF1">
    <property type="entry name" value="TRANSPOSASE"/>
    <property type="match status" value="1"/>
</dbReference>
<dbReference type="PANTHER" id="PTHR46564">
    <property type="entry name" value="TRANSPOSASE"/>
    <property type="match status" value="1"/>
</dbReference>
<dbReference type="RefSeq" id="WP_008878069.1">
    <property type="nucleotide sequence ID" value="NZ_CAUM01000162.1"/>
</dbReference>
<evidence type="ECO:0000259" key="1">
    <source>
        <dbReference type="Pfam" id="PF13358"/>
    </source>
</evidence>
<name>M5EZ28_9HYPH</name>
<dbReference type="InterPro" id="IPR047655">
    <property type="entry name" value="Transpos_IS630-like"/>
</dbReference>
<dbReference type="eggNOG" id="COG3415">
    <property type="taxonomic scope" value="Bacteria"/>
</dbReference>
<dbReference type="Pfam" id="PF13358">
    <property type="entry name" value="DDE_3"/>
    <property type="match status" value="1"/>
</dbReference>
<gene>
    <name evidence="2" type="ORF">MESS2_900005</name>
</gene>
<dbReference type="InterPro" id="IPR036397">
    <property type="entry name" value="RNaseH_sf"/>
</dbReference>
<dbReference type="eggNOG" id="COG3335">
    <property type="taxonomic scope" value="Bacteria"/>
</dbReference>
<feature type="domain" description="Tc1-like transposase DDE" evidence="1">
    <location>
        <begin position="145"/>
        <end position="277"/>
    </location>
</feature>
<protein>
    <submittedName>
        <fullName evidence="2">Transposase</fullName>
    </submittedName>
</protein>
<proteinExistence type="predicted"/>
<dbReference type="Proteomes" id="UP000012062">
    <property type="component" value="Unassembled WGS sequence"/>
</dbReference>
<evidence type="ECO:0000313" key="2">
    <source>
        <dbReference type="EMBL" id="CCV09215.1"/>
    </source>
</evidence>
<keyword evidence="3" id="KW-1185">Reference proteome</keyword>
<dbReference type="SUPFAM" id="SSF46689">
    <property type="entry name" value="Homeodomain-like"/>
    <property type="match status" value="1"/>
</dbReference>
<dbReference type="AlphaFoldDB" id="M5EZ28"/>
<dbReference type="Pfam" id="PF13384">
    <property type="entry name" value="HTH_23"/>
    <property type="match status" value="1"/>
</dbReference>
<dbReference type="InterPro" id="IPR038717">
    <property type="entry name" value="Tc1-like_DDE_dom"/>
</dbReference>